<keyword evidence="3" id="KW-1185">Reference proteome</keyword>
<dbReference type="EMBL" id="JACLIC010000049">
    <property type="protein sequence ID" value="MBY0206775.1"/>
    <property type="molecule type" value="Genomic_DNA"/>
</dbReference>
<keyword evidence="1" id="KW-1133">Transmembrane helix</keyword>
<evidence type="ECO:0000256" key="1">
    <source>
        <dbReference type="SAM" id="Phobius"/>
    </source>
</evidence>
<dbReference type="Proteomes" id="UP000706031">
    <property type="component" value="Unassembled WGS sequence"/>
</dbReference>
<accession>A0ABS7KRJ3</accession>
<keyword evidence="1" id="KW-0812">Transmembrane</keyword>
<dbReference type="RefSeq" id="WP_221791306.1">
    <property type="nucleotide sequence ID" value="NZ_JACLIC010000049.1"/>
</dbReference>
<gene>
    <name evidence="2" type="ORF">H7T88_26480</name>
</gene>
<name>A0ABS7KRJ3_9BACL</name>
<feature type="transmembrane region" description="Helical" evidence="1">
    <location>
        <begin position="7"/>
        <end position="28"/>
    </location>
</feature>
<evidence type="ECO:0000313" key="2">
    <source>
        <dbReference type="EMBL" id="MBY0206775.1"/>
    </source>
</evidence>
<organism evidence="2 3">
    <name type="scientific">Paenibacillus cucumis</name>
    <name type="common">ex Kampfer et al. 2016</name>
    <dbReference type="NCBI Taxonomy" id="1776858"/>
    <lineage>
        <taxon>Bacteria</taxon>
        <taxon>Bacillati</taxon>
        <taxon>Bacillota</taxon>
        <taxon>Bacilli</taxon>
        <taxon>Bacillales</taxon>
        <taxon>Paenibacillaceae</taxon>
        <taxon>Paenibacillus</taxon>
    </lineage>
</organism>
<evidence type="ECO:0000313" key="3">
    <source>
        <dbReference type="Proteomes" id="UP000706031"/>
    </source>
</evidence>
<comment type="caution">
    <text evidence="2">The sequence shown here is derived from an EMBL/GenBank/DDBJ whole genome shotgun (WGS) entry which is preliminary data.</text>
</comment>
<keyword evidence="1" id="KW-0472">Membrane</keyword>
<sequence>MNKNLSTIILTIPLCITLIICTLIYVNYGGNSYSTTTNPSRSNSSENQVMNTNEAASYLGISVSSLEKIIKEDDERRASNDYANAYELIPYVTLDENLVFSRSNLDQWINYNSLNKTSKK</sequence>
<protein>
    <submittedName>
        <fullName evidence="2">Helix-turn-helix domain-containing protein</fullName>
    </submittedName>
</protein>
<proteinExistence type="predicted"/>
<reference evidence="2 3" key="1">
    <citation type="submission" date="2020-08" db="EMBL/GenBank/DDBJ databases">
        <title>Fungal Genomes of the International Space Station.</title>
        <authorList>
            <person name="Seuylemezian A."/>
            <person name="Singh N.K."/>
            <person name="Wood J."/>
            <person name="Venkateswaran K."/>
        </authorList>
    </citation>
    <scope>NUCLEOTIDE SEQUENCE [LARGE SCALE GENOMIC DNA]</scope>
    <source>
        <strain evidence="2 3">S/N-304-OC-R4</strain>
    </source>
</reference>